<evidence type="ECO:0000256" key="5">
    <source>
        <dbReference type="ARBA" id="ARBA00022884"/>
    </source>
</evidence>
<dbReference type="Pfam" id="PF13959">
    <property type="entry name" value="CTE_SPB4"/>
    <property type="match status" value="1"/>
</dbReference>
<gene>
    <name evidence="10" type="ORF">IV203_034991</name>
</gene>
<dbReference type="OrthoDB" id="7396459at2759"/>
<evidence type="ECO:0000256" key="1">
    <source>
        <dbReference type="ARBA" id="ARBA00022741"/>
    </source>
</evidence>
<evidence type="ECO:0000256" key="6">
    <source>
        <dbReference type="RuleBase" id="RU365068"/>
    </source>
</evidence>
<dbReference type="PANTHER" id="PTHR24031">
    <property type="entry name" value="RNA HELICASE"/>
    <property type="match status" value="1"/>
</dbReference>
<reference evidence="10" key="1">
    <citation type="journal article" date="2021" name="Sci. Rep.">
        <title>Diploid genomic architecture of Nitzschia inconspicua, an elite biomass production diatom.</title>
        <authorList>
            <person name="Oliver A."/>
            <person name="Podell S."/>
            <person name="Pinowska A."/>
            <person name="Traller J.C."/>
            <person name="Smith S.R."/>
            <person name="McClure R."/>
            <person name="Beliaev A."/>
            <person name="Bohutskyi P."/>
            <person name="Hill E.A."/>
            <person name="Rabines A."/>
            <person name="Zheng H."/>
            <person name="Allen L.Z."/>
            <person name="Kuo A."/>
            <person name="Grigoriev I.V."/>
            <person name="Allen A.E."/>
            <person name="Hazlebeck D."/>
            <person name="Allen E.E."/>
        </authorList>
    </citation>
    <scope>NUCLEOTIDE SEQUENCE</scope>
    <source>
        <strain evidence="10">Hildebrandi</strain>
    </source>
</reference>
<dbReference type="CDD" id="cd18787">
    <property type="entry name" value="SF2_C_DEAD"/>
    <property type="match status" value="1"/>
</dbReference>
<dbReference type="GO" id="GO:0003723">
    <property type="term" value="F:RNA binding"/>
    <property type="evidence" value="ECO:0007669"/>
    <property type="project" value="UniProtKB-UniRule"/>
</dbReference>
<feature type="compositionally biased region" description="Basic residues" evidence="7">
    <location>
        <begin position="1"/>
        <end position="10"/>
    </location>
</feature>
<proteinExistence type="inferred from homology"/>
<accession>A0A9K3PUE1</accession>
<feature type="compositionally biased region" description="Basic and acidic residues" evidence="7">
    <location>
        <begin position="21"/>
        <end position="45"/>
    </location>
</feature>
<dbReference type="PROSITE" id="PS51192">
    <property type="entry name" value="HELICASE_ATP_BIND_1"/>
    <property type="match status" value="1"/>
</dbReference>
<protein>
    <recommendedName>
        <fullName evidence="6">ATP-dependent RNA helicase</fullName>
        <ecNumber evidence="6">3.6.4.13</ecNumber>
    </recommendedName>
</protein>
<feature type="compositionally biased region" description="Polar residues" evidence="7">
    <location>
        <begin position="69"/>
        <end position="81"/>
    </location>
</feature>
<sequence>MGSKSKKKTTKSFATESSVSTDERVKSVKDDDAKKERTISKEANDKPSSSSLDKNQKKKRKRKEEPVTNIPQKGSFRSIQPPLSQGVLNFLDQKEFHTMTPVQEATIPLFLQNKDVAVQAVTGSGKTLAFLIPTLERISKRPWKKHQIGALILSPTRELAMQTYRVCCELCESMNVSLPLLLVGGGSGGSGNSVNHRPVTEDLKTFQREANDIVIGTPGRVEDVLTRYNVLDVSELDMLILDEADVLLFGKTVMDPTIASVLSRLPKMRRTGIFSATTTFTNNKSIKPLLQRAGMRNPVLINVQVAAVAASPTQPENSDNAKQSNDTKNTKPSDATTYTPTSLTNYYMVTKLEEKISRLVAFLQSHRHEKTIVFFLTCACVDFYGSALQQLLDSTFQKGKKKQKCNNDDDDLVIELLHGKLVQKRREKAMERFRERKSGGALFCTDVAARGLDVSDIDWVVQVDAPQDPSQFVHRVGRAARAGRRGSSLVFLTEKEEAYVDLLSNRQVPLQMLPEDEVCCRDIEQIGVEEEVRDEEEQVETLKIQNILPGIRGLALKDRDILEKGTKAFTSYIRAYKEHVCGFIFRFASLDLGHLATSFCLLRLPKMPELRDTKGKLKHFTPAGPEVDIYAIPFLDKARESARQKRLAVELAAGGKNAKQIKAEQRKAEQLKRHQERRQAAIQKGRNPDKKRGRNAQIVDEWEELAKEERLYKKLRRGKISKEDYDDQLFGSSAKKKGKKSAEKVDDAVSESSSSQDEDSSS</sequence>
<evidence type="ECO:0000256" key="7">
    <source>
        <dbReference type="SAM" id="MobiDB-lite"/>
    </source>
</evidence>
<comment type="similarity">
    <text evidence="6">Belongs to the DEAD box helicase family.</text>
</comment>
<keyword evidence="2 6" id="KW-0378">Hydrolase</keyword>
<keyword evidence="1 6" id="KW-0547">Nucleotide-binding</keyword>
<evidence type="ECO:0000313" key="11">
    <source>
        <dbReference type="Proteomes" id="UP000693970"/>
    </source>
</evidence>
<evidence type="ECO:0000259" key="8">
    <source>
        <dbReference type="PROSITE" id="PS51192"/>
    </source>
</evidence>
<dbReference type="SMART" id="SM00487">
    <property type="entry name" value="DEXDc"/>
    <property type="match status" value="1"/>
</dbReference>
<keyword evidence="11" id="KW-1185">Reference proteome</keyword>
<dbReference type="InterPro" id="IPR025313">
    <property type="entry name" value="SPB4-like_CTE"/>
</dbReference>
<dbReference type="EC" id="3.6.4.13" evidence="6"/>
<feature type="region of interest" description="Disordered" evidence="7">
    <location>
        <begin position="1"/>
        <end position="81"/>
    </location>
</feature>
<dbReference type="InterPro" id="IPR011545">
    <property type="entry name" value="DEAD/DEAH_box_helicase_dom"/>
</dbReference>
<evidence type="ECO:0000256" key="2">
    <source>
        <dbReference type="ARBA" id="ARBA00022801"/>
    </source>
</evidence>
<evidence type="ECO:0000313" key="10">
    <source>
        <dbReference type="EMBL" id="KAG7359893.1"/>
    </source>
</evidence>
<feature type="region of interest" description="Disordered" evidence="7">
    <location>
        <begin position="658"/>
        <end position="695"/>
    </location>
</feature>
<dbReference type="SMART" id="SM00490">
    <property type="entry name" value="HELICc"/>
    <property type="match status" value="1"/>
</dbReference>
<keyword evidence="5 6" id="KW-0694">RNA-binding</keyword>
<dbReference type="PROSITE" id="PS51194">
    <property type="entry name" value="HELICASE_CTER"/>
    <property type="match status" value="1"/>
</dbReference>
<feature type="compositionally biased region" description="Basic and acidic residues" evidence="7">
    <location>
        <begin position="661"/>
        <end position="679"/>
    </location>
</feature>
<comment type="catalytic activity">
    <reaction evidence="6">
        <text>ATP + H2O = ADP + phosphate + H(+)</text>
        <dbReference type="Rhea" id="RHEA:13065"/>
        <dbReference type="ChEBI" id="CHEBI:15377"/>
        <dbReference type="ChEBI" id="CHEBI:15378"/>
        <dbReference type="ChEBI" id="CHEBI:30616"/>
        <dbReference type="ChEBI" id="CHEBI:43474"/>
        <dbReference type="ChEBI" id="CHEBI:456216"/>
        <dbReference type="EC" id="3.6.4.13"/>
    </reaction>
</comment>
<comment type="domain">
    <text evidence="6">The Q motif is unique to and characteristic of the DEAD box family of RNA helicases and controls ATP binding and hydrolysis.</text>
</comment>
<keyword evidence="3 6" id="KW-0347">Helicase</keyword>
<feature type="region of interest" description="Disordered" evidence="7">
    <location>
        <begin position="723"/>
        <end position="762"/>
    </location>
</feature>
<feature type="domain" description="Helicase C-terminal" evidence="9">
    <location>
        <begin position="355"/>
        <end position="540"/>
    </location>
</feature>
<dbReference type="GO" id="GO:0005524">
    <property type="term" value="F:ATP binding"/>
    <property type="evidence" value="ECO:0007669"/>
    <property type="project" value="UniProtKB-UniRule"/>
</dbReference>
<dbReference type="AlphaFoldDB" id="A0A9K3PUE1"/>
<dbReference type="Proteomes" id="UP000693970">
    <property type="component" value="Unassembled WGS sequence"/>
</dbReference>
<feature type="domain" description="Helicase ATP-binding" evidence="8">
    <location>
        <begin position="107"/>
        <end position="296"/>
    </location>
</feature>
<comment type="caution">
    <text evidence="10">The sequence shown here is derived from an EMBL/GenBank/DDBJ whole genome shotgun (WGS) entry which is preliminary data.</text>
</comment>
<name>A0A9K3PUE1_9STRA</name>
<dbReference type="Pfam" id="PF00270">
    <property type="entry name" value="DEAD"/>
    <property type="match status" value="1"/>
</dbReference>
<evidence type="ECO:0000259" key="9">
    <source>
        <dbReference type="PROSITE" id="PS51194"/>
    </source>
</evidence>
<keyword evidence="4 6" id="KW-0067">ATP-binding</keyword>
<feature type="region of interest" description="Disordered" evidence="7">
    <location>
        <begin position="311"/>
        <end position="337"/>
    </location>
</feature>
<reference evidence="10" key="2">
    <citation type="submission" date="2021-04" db="EMBL/GenBank/DDBJ databases">
        <authorList>
            <person name="Podell S."/>
        </authorList>
    </citation>
    <scope>NUCLEOTIDE SEQUENCE</scope>
    <source>
        <strain evidence="10">Hildebrandi</strain>
    </source>
</reference>
<dbReference type="InterPro" id="IPR001650">
    <property type="entry name" value="Helicase_C-like"/>
</dbReference>
<comment type="function">
    <text evidence="6">RNA helicase.</text>
</comment>
<organism evidence="10 11">
    <name type="scientific">Nitzschia inconspicua</name>
    <dbReference type="NCBI Taxonomy" id="303405"/>
    <lineage>
        <taxon>Eukaryota</taxon>
        <taxon>Sar</taxon>
        <taxon>Stramenopiles</taxon>
        <taxon>Ochrophyta</taxon>
        <taxon>Bacillariophyta</taxon>
        <taxon>Bacillariophyceae</taxon>
        <taxon>Bacillariophycidae</taxon>
        <taxon>Bacillariales</taxon>
        <taxon>Bacillariaceae</taxon>
        <taxon>Nitzschia</taxon>
    </lineage>
</organism>
<dbReference type="Pfam" id="PF00271">
    <property type="entry name" value="Helicase_C"/>
    <property type="match status" value="1"/>
</dbReference>
<dbReference type="GO" id="GO:0016787">
    <property type="term" value="F:hydrolase activity"/>
    <property type="evidence" value="ECO:0007669"/>
    <property type="project" value="UniProtKB-KW"/>
</dbReference>
<dbReference type="InterPro" id="IPR014001">
    <property type="entry name" value="Helicase_ATP-bd"/>
</dbReference>
<evidence type="ECO:0000256" key="4">
    <source>
        <dbReference type="ARBA" id="ARBA00022840"/>
    </source>
</evidence>
<dbReference type="SMART" id="SM01178">
    <property type="entry name" value="DUF4217"/>
    <property type="match status" value="1"/>
</dbReference>
<evidence type="ECO:0000256" key="3">
    <source>
        <dbReference type="ARBA" id="ARBA00022806"/>
    </source>
</evidence>
<dbReference type="EMBL" id="JAGRRH010000013">
    <property type="protein sequence ID" value="KAG7359893.1"/>
    <property type="molecule type" value="Genomic_DNA"/>
</dbReference>
<dbReference type="GO" id="GO:0003724">
    <property type="term" value="F:RNA helicase activity"/>
    <property type="evidence" value="ECO:0007669"/>
    <property type="project" value="UniProtKB-EC"/>
</dbReference>